<protein>
    <submittedName>
        <fullName evidence="2">Uncharacterized protein</fullName>
    </submittedName>
</protein>
<dbReference type="AlphaFoldDB" id="A0A844G987"/>
<name>A0A844G987_9BACT</name>
<proteinExistence type="predicted"/>
<evidence type="ECO:0000256" key="1">
    <source>
        <dbReference type="SAM" id="Coils"/>
    </source>
</evidence>
<comment type="caution">
    <text evidence="2">The sequence shown here is derived from an EMBL/GenBank/DDBJ whole genome shotgun (WGS) entry which is preliminary data.</text>
</comment>
<evidence type="ECO:0000313" key="2">
    <source>
        <dbReference type="EMBL" id="MST99445.1"/>
    </source>
</evidence>
<dbReference type="RefSeq" id="WP_154420637.1">
    <property type="nucleotide sequence ID" value="NZ_VUNS01000036.1"/>
</dbReference>
<feature type="coiled-coil region" evidence="1">
    <location>
        <begin position="330"/>
        <end position="385"/>
    </location>
</feature>
<evidence type="ECO:0000313" key="3">
    <source>
        <dbReference type="Proteomes" id="UP000435649"/>
    </source>
</evidence>
<dbReference type="Proteomes" id="UP000435649">
    <property type="component" value="Unassembled WGS sequence"/>
</dbReference>
<accession>A0A844G987</accession>
<organism evidence="2 3">
    <name type="scientific">Victivallis lenta</name>
    <dbReference type="NCBI Taxonomy" id="2606640"/>
    <lineage>
        <taxon>Bacteria</taxon>
        <taxon>Pseudomonadati</taxon>
        <taxon>Lentisphaerota</taxon>
        <taxon>Lentisphaeria</taxon>
        <taxon>Victivallales</taxon>
        <taxon>Victivallaceae</taxon>
        <taxon>Victivallis</taxon>
    </lineage>
</organism>
<dbReference type="EMBL" id="VUNS01000036">
    <property type="protein sequence ID" value="MST99445.1"/>
    <property type="molecule type" value="Genomic_DNA"/>
</dbReference>
<sequence>MPFSYANTNFRHRRLTVYQLRATVNASGDLDNALHAVADLVLSYIAKHLYVKLPSEATEYRSFELDSERGRCECVSVEERRLWTARFRFTTKNNLCWFYDVAMIEENGRLLFGIKIEISTEIPLEEAQAQLPLVTELLSRISLAQFRPISASSWKINDPAEIEDLYALITSPYRNLPVIVISQVNWNHWTLTPNPPGFLVNDDYLARQVAGYAHIVRLSFQAAFAWTKRVGKPWAVYDGACRTYFQNVNIEKGIPAGHPGNRKDKIWYWVYDGDRGPNAYTSFLIHTVHQTASTNRTDWRGLYFVPDARILAAELELAHSTHLANAPAREAALNHHVAALQRKLDAAEEENADWLAEVEQAQEIAEFYRNENISLRRQIDVLRNHLKRQRGDKELDTDVPIPRGYDAMPDWVRQHLAGRLILHPRAERAVGKAEYVEPEMVYRALLILANEYRNSRMGIGSDESFRTALAKYGMDFSGSIDKARAGQEGDAYFVNYPPGSNNRRMLQFHIERGNSREPRYCMRIYFFWDEESNQVVVGWLPGHLSNRIS</sequence>
<keyword evidence="1" id="KW-0175">Coiled coil</keyword>
<reference evidence="2 3" key="1">
    <citation type="submission" date="2019-08" db="EMBL/GenBank/DDBJ databases">
        <title>In-depth cultivation of the pig gut microbiome towards novel bacterial diversity and tailored functional studies.</title>
        <authorList>
            <person name="Wylensek D."/>
            <person name="Hitch T.C.A."/>
            <person name="Clavel T."/>
        </authorList>
    </citation>
    <scope>NUCLEOTIDE SEQUENCE [LARGE SCALE GENOMIC DNA]</scope>
    <source>
        <strain evidence="2 3">BBE-744-WT-12</strain>
    </source>
</reference>
<keyword evidence="3" id="KW-1185">Reference proteome</keyword>
<gene>
    <name evidence="2" type="ORF">FYJ85_20675</name>
</gene>